<keyword evidence="5" id="KW-0411">Iron-sulfur</keyword>
<dbReference type="KEGG" id="pmo:Pmob_1519"/>
<comment type="cofactor">
    <cofactor evidence="1">
        <name>[4Fe-4S] cluster</name>
        <dbReference type="ChEBI" id="CHEBI:49883"/>
    </cofactor>
</comment>
<evidence type="ECO:0000256" key="1">
    <source>
        <dbReference type="ARBA" id="ARBA00001966"/>
    </source>
</evidence>
<dbReference type="InterPro" id="IPR023867">
    <property type="entry name" value="Sulphatase_maturase_rSAM"/>
</dbReference>
<dbReference type="NCBIfam" id="TIGR04085">
    <property type="entry name" value="rSAM_more_4Fe4S"/>
    <property type="match status" value="1"/>
</dbReference>
<dbReference type="GO" id="GO:0016491">
    <property type="term" value="F:oxidoreductase activity"/>
    <property type="evidence" value="ECO:0007669"/>
    <property type="project" value="InterPro"/>
</dbReference>
<evidence type="ECO:0000256" key="3">
    <source>
        <dbReference type="ARBA" id="ARBA00022723"/>
    </source>
</evidence>
<dbReference type="GO" id="GO:0046872">
    <property type="term" value="F:metal ion binding"/>
    <property type="evidence" value="ECO:0007669"/>
    <property type="project" value="UniProtKB-KW"/>
</dbReference>
<keyword evidence="2" id="KW-0949">S-adenosyl-L-methionine</keyword>
<keyword evidence="4" id="KW-0408">Iron</keyword>
<dbReference type="PANTHER" id="PTHR11228">
    <property type="entry name" value="RADICAL SAM DOMAIN PROTEIN"/>
    <property type="match status" value="1"/>
</dbReference>
<dbReference type="Pfam" id="PF04055">
    <property type="entry name" value="Radical_SAM"/>
    <property type="match status" value="1"/>
</dbReference>
<dbReference type="GO" id="GO:0051536">
    <property type="term" value="F:iron-sulfur cluster binding"/>
    <property type="evidence" value="ECO:0007669"/>
    <property type="project" value="UniProtKB-KW"/>
</dbReference>
<evidence type="ECO:0000256" key="5">
    <source>
        <dbReference type="ARBA" id="ARBA00023014"/>
    </source>
</evidence>
<evidence type="ECO:0000259" key="6">
    <source>
        <dbReference type="PROSITE" id="PS51918"/>
    </source>
</evidence>
<dbReference type="EMBL" id="CP000879">
    <property type="protein sequence ID" value="ABX32220.1"/>
    <property type="molecule type" value="Genomic_DNA"/>
</dbReference>
<dbReference type="STRING" id="403833.Pmob_1519"/>
<evidence type="ECO:0000313" key="7">
    <source>
        <dbReference type="EMBL" id="ABX32220.1"/>
    </source>
</evidence>
<dbReference type="SFLD" id="SFLDG01067">
    <property type="entry name" value="SPASM/twitch_domain_containing"/>
    <property type="match status" value="1"/>
</dbReference>
<dbReference type="CDD" id="cd01335">
    <property type="entry name" value="Radical_SAM"/>
    <property type="match status" value="1"/>
</dbReference>
<protein>
    <submittedName>
        <fullName evidence="7">Radical SAM domain protein</fullName>
    </submittedName>
</protein>
<dbReference type="SUPFAM" id="SSF102114">
    <property type="entry name" value="Radical SAM enzymes"/>
    <property type="match status" value="1"/>
</dbReference>
<reference evidence="7" key="1">
    <citation type="submission" date="2007-11" db="EMBL/GenBank/DDBJ databases">
        <title>Complete sequence of Petroga mobilis SJ95.</title>
        <authorList>
            <consortium name="US DOE Joint Genome Institute"/>
            <person name="Copeland A."/>
            <person name="Lucas S."/>
            <person name="Lapidus A."/>
            <person name="Barry K."/>
            <person name="Glavina del Rio T."/>
            <person name="Dalin E."/>
            <person name="Tice H."/>
            <person name="Pitluck S."/>
            <person name="Meincke L."/>
            <person name="Brettin T."/>
            <person name="Bruce D."/>
            <person name="Detter J.C."/>
            <person name="Han C."/>
            <person name="Kuske C.R."/>
            <person name="Schmutz J."/>
            <person name="Larimer F."/>
            <person name="Land M."/>
            <person name="Hauser L."/>
            <person name="Kyrpides N."/>
            <person name="Mikhailova N."/>
            <person name="Noll K."/>
            <person name="Richardson P."/>
        </authorList>
    </citation>
    <scope>NUCLEOTIDE SEQUENCE [LARGE SCALE GENOMIC DNA]</scope>
    <source>
        <strain evidence="7">SJ95</strain>
    </source>
</reference>
<dbReference type="HOGENOM" id="CLU_009273_4_4_0"/>
<dbReference type="eggNOG" id="COG0535">
    <property type="taxonomic scope" value="Bacteria"/>
</dbReference>
<dbReference type="SFLD" id="SFLDS00029">
    <property type="entry name" value="Radical_SAM"/>
    <property type="match status" value="1"/>
</dbReference>
<feature type="domain" description="Radical SAM core" evidence="6">
    <location>
        <begin position="94"/>
        <end position="312"/>
    </location>
</feature>
<dbReference type="SFLD" id="SFLDG01386">
    <property type="entry name" value="main_SPASM_domain-containing"/>
    <property type="match status" value="1"/>
</dbReference>
<dbReference type="InterPro" id="IPR013785">
    <property type="entry name" value="Aldolase_TIM"/>
</dbReference>
<organism evidence="7 8">
    <name type="scientific">Petrotoga mobilis (strain DSM 10674 / SJ95)</name>
    <dbReference type="NCBI Taxonomy" id="403833"/>
    <lineage>
        <taxon>Bacteria</taxon>
        <taxon>Thermotogati</taxon>
        <taxon>Thermotogota</taxon>
        <taxon>Thermotogae</taxon>
        <taxon>Petrotogales</taxon>
        <taxon>Petrotogaceae</taxon>
        <taxon>Petrotoga</taxon>
    </lineage>
</organism>
<dbReference type="InterPro" id="IPR023885">
    <property type="entry name" value="4Fe4S-binding_SPASM_dom"/>
</dbReference>
<dbReference type="PROSITE" id="PS51918">
    <property type="entry name" value="RADICAL_SAM"/>
    <property type="match status" value="1"/>
</dbReference>
<keyword evidence="8" id="KW-1185">Reference proteome</keyword>
<evidence type="ECO:0000256" key="2">
    <source>
        <dbReference type="ARBA" id="ARBA00022691"/>
    </source>
</evidence>
<accession>A9BIQ7</accession>
<dbReference type="InterPro" id="IPR050377">
    <property type="entry name" value="Radical_SAM_PqqE_MftC-like"/>
</dbReference>
<evidence type="ECO:0000256" key="4">
    <source>
        <dbReference type="ARBA" id="ARBA00023004"/>
    </source>
</evidence>
<keyword evidence="3" id="KW-0479">Metal-binding</keyword>
<dbReference type="Gene3D" id="3.20.20.70">
    <property type="entry name" value="Aldolase class I"/>
    <property type="match status" value="1"/>
</dbReference>
<dbReference type="AlphaFoldDB" id="A9BIQ7"/>
<sequence length="422" mass="49491">MSTLSNNKVEWNKYTKILKNNNKIILAQTQTGLWVRIEERFYELLNELIEIKELDKIKGEIESINVAQNEKLYIKELIKKLWEINILTSSNEENYELEEVTFAITNSCNLNCKHCTASANEVFRGTLNLRDIYKIFDYFIAMNLKIVVITGGEPLIRKDFPEIISYLRKNFKGKIVIMTNGTLISKKMAKFLSENVDAFDISLDGYDEKSVAFIRGEGTYQKVIDGIKYLKSFGVEEIRVSMVNTRQNVHHNKEFKELCQDLGVKPVFRGFDRVGRGEKNYDIFNIERDLDFTLSRENEKELRNLKKQINAKNYCKAGKNGFYVDEIGDIYPCSVLIYPAFKIGNVLEMEDDFRKIKNYKDVMKKLETCVVDNVDKCKDCNVRYFCTKGCPGLDYHLFTNEEFRKERCEQMREYYQKLAWEV</sequence>
<dbReference type="SFLD" id="SFLDG01384">
    <property type="entry name" value="thioether_bond_formation_requi"/>
    <property type="match status" value="1"/>
</dbReference>
<dbReference type="RefSeq" id="WP_012209318.1">
    <property type="nucleotide sequence ID" value="NC_010003.1"/>
</dbReference>
<evidence type="ECO:0000313" key="8">
    <source>
        <dbReference type="Proteomes" id="UP000000789"/>
    </source>
</evidence>
<dbReference type="PANTHER" id="PTHR11228:SF7">
    <property type="entry name" value="PQQA PEPTIDE CYCLASE"/>
    <property type="match status" value="1"/>
</dbReference>
<dbReference type="InterPro" id="IPR058240">
    <property type="entry name" value="rSAM_sf"/>
</dbReference>
<name>A9BIQ7_PETMO</name>
<gene>
    <name evidence="7" type="ordered locus">Pmob_1519</name>
</gene>
<proteinExistence type="predicted"/>
<dbReference type="InterPro" id="IPR007197">
    <property type="entry name" value="rSAM"/>
</dbReference>
<dbReference type="Proteomes" id="UP000000789">
    <property type="component" value="Chromosome"/>
</dbReference>
<dbReference type="Pfam" id="PF13186">
    <property type="entry name" value="SPASM"/>
    <property type="match status" value="1"/>
</dbReference>